<evidence type="ECO:0000256" key="2">
    <source>
        <dbReference type="ARBA" id="ARBA00009853"/>
    </source>
</evidence>
<proteinExistence type="inferred from homology"/>
<evidence type="ECO:0000256" key="6">
    <source>
        <dbReference type="SAM" id="Phobius"/>
    </source>
</evidence>
<reference evidence="8 9" key="1">
    <citation type="submission" date="2023-02" db="EMBL/GenBank/DDBJ databases">
        <title>Devosia algicola sp. nov., isolated from the phycosphere of marine algae.</title>
        <authorList>
            <person name="Kim J.M."/>
            <person name="Lee J.K."/>
            <person name="Choi B.J."/>
            <person name="Bayburt H."/>
            <person name="Jeon C.O."/>
        </authorList>
    </citation>
    <scope>NUCLEOTIDE SEQUENCE [LARGE SCALE GENOMIC DNA]</scope>
    <source>
        <strain evidence="8 9">G20-9</strain>
    </source>
</reference>
<evidence type="ECO:0000256" key="3">
    <source>
        <dbReference type="ARBA" id="ARBA00022692"/>
    </source>
</evidence>
<protein>
    <submittedName>
        <fullName evidence="8">DMT family transporter</fullName>
    </submittedName>
</protein>
<accession>A0ABY7YP35</accession>
<feature type="transmembrane region" description="Helical" evidence="6">
    <location>
        <begin position="30"/>
        <end position="57"/>
    </location>
</feature>
<dbReference type="InterPro" id="IPR037185">
    <property type="entry name" value="EmrE-like"/>
</dbReference>
<feature type="transmembrane region" description="Helical" evidence="6">
    <location>
        <begin position="69"/>
        <end position="87"/>
    </location>
</feature>
<dbReference type="Pfam" id="PF00892">
    <property type="entry name" value="EamA"/>
    <property type="match status" value="2"/>
</dbReference>
<sequence>MDIKLVGILLGVGGVMVLSAMDSVAKSLGASLNIFVLVFVRYLGAALWLALYMAITGRAWPQRKNYRRHLLRGATMASTACLFFYGVTHLPLAVASALAMSAPLYISLFGIVLLKEKFSASLGLAIIVGIVGSLIVVLGGAPIVVTGSADILAWGAAILAPVSYASAIVLLKHHATDEGAASMTLAQSLVAAVIVLPLAIVNFTLPAGLAWLQVGGIGLLGAIGFLLLIAGLRRIPASVFAVVDYTGLLWAGMFGYLFFAEVPPPQLWIGGTLIISACAIGTRGHRPPRIKPAKV</sequence>
<dbReference type="SUPFAM" id="SSF103481">
    <property type="entry name" value="Multidrug resistance efflux transporter EmrE"/>
    <property type="match status" value="2"/>
</dbReference>
<feature type="transmembrane region" description="Helical" evidence="6">
    <location>
        <begin position="151"/>
        <end position="171"/>
    </location>
</feature>
<feature type="transmembrane region" description="Helical" evidence="6">
    <location>
        <begin position="93"/>
        <end position="114"/>
    </location>
</feature>
<feature type="transmembrane region" description="Helical" evidence="6">
    <location>
        <begin position="183"/>
        <end position="205"/>
    </location>
</feature>
<evidence type="ECO:0000313" key="8">
    <source>
        <dbReference type="EMBL" id="WDR02908.1"/>
    </source>
</evidence>
<evidence type="ECO:0000256" key="1">
    <source>
        <dbReference type="ARBA" id="ARBA00004141"/>
    </source>
</evidence>
<dbReference type="InterPro" id="IPR000620">
    <property type="entry name" value="EamA_dom"/>
</dbReference>
<name>A0ABY7YP35_9HYPH</name>
<dbReference type="EMBL" id="CP118246">
    <property type="protein sequence ID" value="WDR02908.1"/>
    <property type="molecule type" value="Genomic_DNA"/>
</dbReference>
<feature type="transmembrane region" description="Helical" evidence="6">
    <location>
        <begin position="211"/>
        <end position="232"/>
    </location>
</feature>
<feature type="domain" description="EamA" evidence="7">
    <location>
        <begin position="6"/>
        <end position="137"/>
    </location>
</feature>
<keyword evidence="4 6" id="KW-1133">Transmembrane helix</keyword>
<evidence type="ECO:0000256" key="4">
    <source>
        <dbReference type="ARBA" id="ARBA00022989"/>
    </source>
</evidence>
<gene>
    <name evidence="8" type="ORF">PSQ19_01385</name>
</gene>
<feature type="transmembrane region" description="Helical" evidence="6">
    <location>
        <begin position="239"/>
        <end position="259"/>
    </location>
</feature>
<feature type="domain" description="EamA" evidence="7">
    <location>
        <begin position="156"/>
        <end position="280"/>
    </location>
</feature>
<dbReference type="PANTHER" id="PTHR22911">
    <property type="entry name" value="ACYL-MALONYL CONDENSING ENZYME-RELATED"/>
    <property type="match status" value="1"/>
</dbReference>
<keyword evidence="3 6" id="KW-0812">Transmembrane</keyword>
<evidence type="ECO:0000259" key="7">
    <source>
        <dbReference type="Pfam" id="PF00892"/>
    </source>
</evidence>
<feature type="transmembrane region" description="Helical" evidence="6">
    <location>
        <begin position="265"/>
        <end position="282"/>
    </location>
</feature>
<keyword evidence="5 6" id="KW-0472">Membrane</keyword>
<dbReference type="RefSeq" id="WP_282219310.1">
    <property type="nucleotide sequence ID" value="NZ_CP118246.1"/>
</dbReference>
<dbReference type="Proteomes" id="UP001220530">
    <property type="component" value="Chromosome"/>
</dbReference>
<comment type="subcellular location">
    <subcellularLocation>
        <location evidence="1">Membrane</location>
        <topology evidence="1">Multi-pass membrane protein</topology>
    </subcellularLocation>
</comment>
<feature type="transmembrane region" description="Helical" evidence="6">
    <location>
        <begin position="121"/>
        <end position="145"/>
    </location>
</feature>
<comment type="similarity">
    <text evidence="2">Belongs to the drug/metabolite transporter (DMT) superfamily. 10 TMS drug/metabolite exporter (DME) (TC 2.A.7.3) family.</text>
</comment>
<keyword evidence="9" id="KW-1185">Reference proteome</keyword>
<evidence type="ECO:0000313" key="9">
    <source>
        <dbReference type="Proteomes" id="UP001220530"/>
    </source>
</evidence>
<dbReference type="PANTHER" id="PTHR22911:SF6">
    <property type="entry name" value="SOLUTE CARRIER FAMILY 35 MEMBER G1"/>
    <property type="match status" value="1"/>
</dbReference>
<organism evidence="8 9">
    <name type="scientific">Devosia algicola</name>
    <dbReference type="NCBI Taxonomy" id="3026418"/>
    <lineage>
        <taxon>Bacteria</taxon>
        <taxon>Pseudomonadati</taxon>
        <taxon>Pseudomonadota</taxon>
        <taxon>Alphaproteobacteria</taxon>
        <taxon>Hyphomicrobiales</taxon>
        <taxon>Devosiaceae</taxon>
        <taxon>Devosia</taxon>
    </lineage>
</organism>
<evidence type="ECO:0000256" key="5">
    <source>
        <dbReference type="ARBA" id="ARBA00023136"/>
    </source>
</evidence>